<dbReference type="Proteomes" id="UP000248340">
    <property type="component" value="Unassembled WGS sequence"/>
</dbReference>
<feature type="region of interest" description="Disordered" evidence="1">
    <location>
        <begin position="538"/>
        <end position="558"/>
    </location>
</feature>
<keyword evidence="3" id="KW-1185">Reference proteome</keyword>
<dbReference type="RefSeq" id="XP_025496902.1">
    <property type="nucleotide sequence ID" value="XM_025639835.1"/>
</dbReference>
<evidence type="ECO:0000256" key="1">
    <source>
        <dbReference type="SAM" id="MobiDB-lite"/>
    </source>
</evidence>
<dbReference type="GeneID" id="37142577"/>
<dbReference type="EMBL" id="KZ821675">
    <property type="protein sequence ID" value="PYH86702.1"/>
    <property type="molecule type" value="Genomic_DNA"/>
</dbReference>
<reference evidence="2 3" key="1">
    <citation type="submission" date="2016-12" db="EMBL/GenBank/DDBJ databases">
        <title>The genomes of Aspergillus section Nigri reveals drivers in fungal speciation.</title>
        <authorList>
            <consortium name="DOE Joint Genome Institute"/>
            <person name="Vesth T.C."/>
            <person name="Nybo J."/>
            <person name="Theobald S."/>
            <person name="Brandl J."/>
            <person name="Frisvad J.C."/>
            <person name="Nielsen K.F."/>
            <person name="Lyhne E.K."/>
            <person name="Kogle M.E."/>
            <person name="Kuo A."/>
            <person name="Riley R."/>
            <person name="Clum A."/>
            <person name="Nolan M."/>
            <person name="Lipzen A."/>
            <person name="Salamov A."/>
            <person name="Henrissat B."/>
            <person name="Wiebenga A."/>
            <person name="De Vries R.P."/>
            <person name="Grigoriev I.V."/>
            <person name="Mortensen U.H."/>
            <person name="Andersen M.R."/>
            <person name="Baker S.E."/>
        </authorList>
    </citation>
    <scope>NUCLEOTIDE SEQUENCE [LARGE SCALE GENOMIC DNA]</scope>
    <source>
        <strain evidence="2 3">CBS 121591</strain>
    </source>
</reference>
<evidence type="ECO:0000313" key="3">
    <source>
        <dbReference type="Proteomes" id="UP000248340"/>
    </source>
</evidence>
<protein>
    <submittedName>
        <fullName evidence="2">Uncharacterized protein</fullName>
    </submittedName>
</protein>
<gene>
    <name evidence="2" type="ORF">BO82DRAFT_412442</name>
</gene>
<sequence length="562" mass="62039">MREGHETRQSSDIYKVPTQSRQCLETTPGALDESLHEARLYWHTLAETAVENLEGDIAPRALRVRELLKRVPSIPHNHVHDRQAALATFSSNGRLYLRAQTTWKVADGGDCGVGGKQKTRAAAVPIGVQRPTPLRFGNDDFSVAERDIDKPGVQCNMITVLVLAWLYIFSAELVERMQGGSTLAYTDSGAEVTSLDDTCNAIDVGNVDENAARSWAAILSPSPVWRSTIMHSGCSRFLSPWSTTVDAFRVTLPTHNCYGMAATLPDIHAQSHIRVPDAQTPNADELYKDISYYMALSCDFHVVISSICGVFWEPSVPCNKVSPWLHPVLHELPAALDFTSSPGYIEVLATIGTPPLDPSGSAWTGCPQSFLDLSGTGPYAEPSGSEGQITRPDAWRLLYLPPAVEDDLHYESPPFSPWEPVGTTTFETSAIRVRVHRHCPRHRLVYRCWSWLRQDGLWTDDAGLEPDRGSDDGGVDARCLPVQDPEPLEPGNKIKIPVRPLIDQDASIAASCEVFGWVMRNCEGLPPESIFRDKWLQDEDEDDESESFHSADCSDPSDACCC</sequence>
<evidence type="ECO:0000313" key="2">
    <source>
        <dbReference type="EMBL" id="PYH86702.1"/>
    </source>
</evidence>
<name>A0A319E6K2_9EURO</name>
<organism evidence="2 3">
    <name type="scientific">Aspergillus uvarum CBS 121591</name>
    <dbReference type="NCBI Taxonomy" id="1448315"/>
    <lineage>
        <taxon>Eukaryota</taxon>
        <taxon>Fungi</taxon>
        <taxon>Dikarya</taxon>
        <taxon>Ascomycota</taxon>
        <taxon>Pezizomycotina</taxon>
        <taxon>Eurotiomycetes</taxon>
        <taxon>Eurotiomycetidae</taxon>
        <taxon>Eurotiales</taxon>
        <taxon>Aspergillaceae</taxon>
        <taxon>Aspergillus</taxon>
        <taxon>Aspergillus subgen. Circumdati</taxon>
    </lineage>
</organism>
<dbReference type="AlphaFoldDB" id="A0A319E6K2"/>
<dbReference type="VEuPathDB" id="FungiDB:BO82DRAFT_412442"/>
<accession>A0A319E6K2</accession>
<dbReference type="OrthoDB" id="3549294at2759"/>
<proteinExistence type="predicted"/>